<reference evidence="2 3" key="1">
    <citation type="journal article" date="2015" name="Int. J. Syst. Evol. Microbiol.">
        <title>Micromonospora costi sp. nov., isolated from a leaf of Costus speciosus.</title>
        <authorList>
            <person name="Thawai C."/>
        </authorList>
    </citation>
    <scope>NUCLEOTIDE SEQUENCE [LARGE SCALE GENOMIC DNA]</scope>
    <source>
        <strain evidence="2 3">CS1-12</strain>
    </source>
</reference>
<organism evidence="2 3">
    <name type="scientific">Micromonospora costi</name>
    <dbReference type="NCBI Taxonomy" id="1530042"/>
    <lineage>
        <taxon>Bacteria</taxon>
        <taxon>Bacillati</taxon>
        <taxon>Actinomycetota</taxon>
        <taxon>Actinomycetes</taxon>
        <taxon>Micromonosporales</taxon>
        <taxon>Micromonosporaceae</taxon>
        <taxon>Micromonospora</taxon>
    </lineage>
</organism>
<name>A0A3B0ADP4_9ACTN</name>
<proteinExistence type="predicted"/>
<dbReference type="Proteomes" id="UP000279968">
    <property type="component" value="Unassembled WGS sequence"/>
</dbReference>
<dbReference type="EMBL" id="RBAN01000001">
    <property type="protein sequence ID" value="RKN58499.1"/>
    <property type="molecule type" value="Genomic_DNA"/>
</dbReference>
<accession>A0A3B0ADP4</accession>
<evidence type="ECO:0000313" key="3">
    <source>
        <dbReference type="Proteomes" id="UP000279968"/>
    </source>
</evidence>
<keyword evidence="3" id="KW-1185">Reference proteome</keyword>
<gene>
    <name evidence="2" type="ORF">D7193_08160</name>
</gene>
<keyword evidence="1" id="KW-1133">Transmembrane helix</keyword>
<evidence type="ECO:0000256" key="1">
    <source>
        <dbReference type="SAM" id="Phobius"/>
    </source>
</evidence>
<dbReference type="OrthoDB" id="3403802at2"/>
<evidence type="ECO:0008006" key="4">
    <source>
        <dbReference type="Google" id="ProtNLM"/>
    </source>
</evidence>
<protein>
    <recommendedName>
        <fullName evidence="4">WD40 repeat domain-containing protein</fullName>
    </recommendedName>
</protein>
<dbReference type="RefSeq" id="WP_120778668.1">
    <property type="nucleotide sequence ID" value="NZ_JBHLUP010000009.1"/>
</dbReference>
<comment type="caution">
    <text evidence="2">The sequence shown here is derived from an EMBL/GenBank/DDBJ whole genome shotgun (WGS) entry which is preliminary data.</text>
</comment>
<evidence type="ECO:0000313" key="2">
    <source>
        <dbReference type="EMBL" id="RKN58499.1"/>
    </source>
</evidence>
<feature type="transmembrane region" description="Helical" evidence="1">
    <location>
        <begin position="62"/>
        <end position="85"/>
    </location>
</feature>
<dbReference type="AlphaFoldDB" id="A0A3B0ADP4"/>
<keyword evidence="1" id="KW-0472">Membrane</keyword>
<sequence>MSPHRGDNRTDAPTRPFHVTHDELARAVRQTFAQQVAEPRPLSADPAGAAIRRARRIQRKRTATGLALAAVATVVVSTGVAQLGAGPRTPTRPTVVLGDPSNLARPEPLPSGGGMLPKEPSVDGVDLVVDNAIVSGTGERVPLTGIGPAERAQRLPDGVGWLVTSGPTTAGRSLWAVPRRGAIQVLLAGADAITVATDGRQVAWRDSDGLHAAGIVGTQLISAVRTPAAETAAPVGFVGNAVLVRLDEDRPGHALWRPAVAPLAAGTDRTTLTIYGALPDGRLVGQVPDKSGREPCLALLDPGRELAPVHTGCGPTLAEDGLGAVSPDGRWLLLNGRTGGSAGALLVDLNGLGADKADGHGKALTVHRAGPALTGAVDWSSAEDATYVDASGELVRLSVKQVMAGEPAVPAQVPGVGQENPPVVVTGS</sequence>
<keyword evidence="1" id="KW-0812">Transmembrane</keyword>